<dbReference type="Gene3D" id="3.30.565.10">
    <property type="entry name" value="Histidine kinase-like ATPase, C-terminal domain"/>
    <property type="match status" value="1"/>
</dbReference>
<name>A0A1S2LPF4_9BACI</name>
<dbReference type="SUPFAM" id="SSF55874">
    <property type="entry name" value="ATPase domain of HSP90 chaperone/DNA topoisomerase II/histidine kinase"/>
    <property type="match status" value="1"/>
</dbReference>
<organism evidence="10 11">
    <name type="scientific">Anaerobacillus alkalilacustris</name>
    <dbReference type="NCBI Taxonomy" id="393763"/>
    <lineage>
        <taxon>Bacteria</taxon>
        <taxon>Bacillati</taxon>
        <taxon>Bacillota</taxon>
        <taxon>Bacilli</taxon>
        <taxon>Bacillales</taxon>
        <taxon>Bacillaceae</taxon>
        <taxon>Anaerobacillus</taxon>
    </lineage>
</organism>
<evidence type="ECO:0000313" key="10">
    <source>
        <dbReference type="EMBL" id="OIJ14361.1"/>
    </source>
</evidence>
<evidence type="ECO:0000256" key="4">
    <source>
        <dbReference type="ARBA" id="ARBA00022679"/>
    </source>
</evidence>
<dbReference type="CDD" id="cd00082">
    <property type="entry name" value="HisKA"/>
    <property type="match status" value="1"/>
</dbReference>
<keyword evidence="11" id="KW-1185">Reference proteome</keyword>
<accession>A0A1S2LPF4</accession>
<dbReference type="InterPro" id="IPR003661">
    <property type="entry name" value="HisK_dim/P_dom"/>
</dbReference>
<dbReference type="InterPro" id="IPR003594">
    <property type="entry name" value="HATPase_dom"/>
</dbReference>
<dbReference type="OrthoDB" id="9813151at2"/>
<dbReference type="SUPFAM" id="SSF47384">
    <property type="entry name" value="Homodimeric domain of signal transducing histidine kinase"/>
    <property type="match status" value="1"/>
</dbReference>
<dbReference type="GO" id="GO:0005524">
    <property type="term" value="F:ATP binding"/>
    <property type="evidence" value="ECO:0007669"/>
    <property type="project" value="UniProtKB-KW"/>
</dbReference>
<evidence type="ECO:0000256" key="5">
    <source>
        <dbReference type="ARBA" id="ARBA00022741"/>
    </source>
</evidence>
<dbReference type="AlphaFoldDB" id="A0A1S2LPF4"/>
<keyword evidence="8" id="KW-0902">Two-component regulatory system</keyword>
<dbReference type="PROSITE" id="PS50109">
    <property type="entry name" value="HIS_KIN"/>
    <property type="match status" value="1"/>
</dbReference>
<keyword evidence="7" id="KW-0067">ATP-binding</keyword>
<dbReference type="Pfam" id="PF00512">
    <property type="entry name" value="HisKA"/>
    <property type="match status" value="1"/>
</dbReference>
<evidence type="ECO:0000256" key="3">
    <source>
        <dbReference type="ARBA" id="ARBA00022553"/>
    </source>
</evidence>
<dbReference type="GO" id="GO:0000155">
    <property type="term" value="F:phosphorelay sensor kinase activity"/>
    <property type="evidence" value="ECO:0007669"/>
    <property type="project" value="InterPro"/>
</dbReference>
<evidence type="ECO:0000259" key="9">
    <source>
        <dbReference type="PROSITE" id="PS50109"/>
    </source>
</evidence>
<feature type="domain" description="Histidine kinase" evidence="9">
    <location>
        <begin position="157"/>
        <end position="361"/>
    </location>
</feature>
<sequence>MFKCPEENNMIHDKIINSMVQNIAIIDKEGNLILTNNQWDDFYRNNGGSKETCGIGINYFDVCMKSYKEGGLNEMLYVIENIQLVLNREKNLFTYEYSCHSPNERRWFVMYVTPLHEETNYMNCAVIVHLDITNKKFAEEQAKYQERVSAIGQVVSSLADEIRNPLTILKGFWYLFDDHSHNLKAFSEVIIDEINKIEEIINRFLAISDPINEKFEKVNINELLLETIKLIDFDPEKHDIIHSYRIVQNSITVPVIRSQIITAFSNIIKNALSSMPNGGKLSINIDVTDGNLTIEFLDEGCGIPKQLLSKLGEPFYLLSKHGNGLGLMIVQQIINKHKGSVAIESEVNKGTSVKIYLPMYENSGR</sequence>
<dbReference type="InterPro" id="IPR004358">
    <property type="entry name" value="Sig_transdc_His_kin-like_C"/>
</dbReference>
<dbReference type="SMART" id="SM00388">
    <property type="entry name" value="HisKA"/>
    <property type="match status" value="1"/>
</dbReference>
<dbReference type="InterPro" id="IPR036097">
    <property type="entry name" value="HisK_dim/P_sf"/>
</dbReference>
<dbReference type="PRINTS" id="PR00344">
    <property type="entry name" value="BCTRLSENSOR"/>
</dbReference>
<dbReference type="EC" id="2.7.13.3" evidence="2"/>
<dbReference type="SUPFAM" id="SSF55785">
    <property type="entry name" value="PYP-like sensor domain (PAS domain)"/>
    <property type="match status" value="1"/>
</dbReference>
<evidence type="ECO:0000256" key="7">
    <source>
        <dbReference type="ARBA" id="ARBA00022840"/>
    </source>
</evidence>
<keyword evidence="3" id="KW-0597">Phosphoprotein</keyword>
<proteinExistence type="predicted"/>
<gene>
    <name evidence="10" type="ORF">BKP37_08415</name>
</gene>
<evidence type="ECO:0000313" key="11">
    <source>
        <dbReference type="Proteomes" id="UP000179524"/>
    </source>
</evidence>
<dbReference type="PANTHER" id="PTHR43065">
    <property type="entry name" value="SENSOR HISTIDINE KINASE"/>
    <property type="match status" value="1"/>
</dbReference>
<dbReference type="Proteomes" id="UP000179524">
    <property type="component" value="Unassembled WGS sequence"/>
</dbReference>
<dbReference type="Gene3D" id="1.10.287.130">
    <property type="match status" value="1"/>
</dbReference>
<dbReference type="InterPro" id="IPR005467">
    <property type="entry name" value="His_kinase_dom"/>
</dbReference>
<comment type="catalytic activity">
    <reaction evidence="1">
        <text>ATP + protein L-histidine = ADP + protein N-phospho-L-histidine.</text>
        <dbReference type="EC" id="2.7.13.3"/>
    </reaction>
</comment>
<evidence type="ECO:0000256" key="6">
    <source>
        <dbReference type="ARBA" id="ARBA00022777"/>
    </source>
</evidence>
<dbReference type="CDD" id="cd00075">
    <property type="entry name" value="HATPase"/>
    <property type="match status" value="1"/>
</dbReference>
<dbReference type="EMBL" id="MLQR01000020">
    <property type="protein sequence ID" value="OIJ14361.1"/>
    <property type="molecule type" value="Genomic_DNA"/>
</dbReference>
<dbReference type="PANTHER" id="PTHR43065:SF34">
    <property type="entry name" value="SPORULATION KINASE A"/>
    <property type="match status" value="1"/>
</dbReference>
<comment type="caution">
    <text evidence="10">The sequence shown here is derived from an EMBL/GenBank/DDBJ whole genome shotgun (WGS) entry which is preliminary data.</text>
</comment>
<protein>
    <recommendedName>
        <fullName evidence="2">histidine kinase</fullName>
        <ecNumber evidence="2">2.7.13.3</ecNumber>
    </recommendedName>
</protein>
<dbReference type="SMART" id="SM00387">
    <property type="entry name" value="HATPase_c"/>
    <property type="match status" value="1"/>
</dbReference>
<keyword evidence="6" id="KW-0418">Kinase</keyword>
<keyword evidence="4" id="KW-0808">Transferase</keyword>
<dbReference type="InterPro" id="IPR036890">
    <property type="entry name" value="HATPase_C_sf"/>
</dbReference>
<keyword evidence="5" id="KW-0547">Nucleotide-binding</keyword>
<dbReference type="RefSeq" id="WP_071309163.1">
    <property type="nucleotide sequence ID" value="NZ_MLQR01000020.1"/>
</dbReference>
<reference evidence="10 11" key="1">
    <citation type="submission" date="2016-10" db="EMBL/GenBank/DDBJ databases">
        <title>Draft genome sequences of four alkaliphilic bacteria belonging to the Anaerobacillus genus.</title>
        <authorList>
            <person name="Bassil N.M."/>
            <person name="Lloyd J.R."/>
        </authorList>
    </citation>
    <scope>NUCLEOTIDE SEQUENCE [LARGE SCALE GENOMIC DNA]</scope>
    <source>
        <strain evidence="10 11">DSM 18345</strain>
    </source>
</reference>
<evidence type="ECO:0000256" key="1">
    <source>
        <dbReference type="ARBA" id="ARBA00000085"/>
    </source>
</evidence>
<evidence type="ECO:0000256" key="8">
    <source>
        <dbReference type="ARBA" id="ARBA00023012"/>
    </source>
</evidence>
<evidence type="ECO:0000256" key="2">
    <source>
        <dbReference type="ARBA" id="ARBA00012438"/>
    </source>
</evidence>
<dbReference type="Gene3D" id="3.30.450.20">
    <property type="entry name" value="PAS domain"/>
    <property type="match status" value="1"/>
</dbReference>
<dbReference type="Pfam" id="PF02518">
    <property type="entry name" value="HATPase_c"/>
    <property type="match status" value="1"/>
</dbReference>
<dbReference type="InterPro" id="IPR035965">
    <property type="entry name" value="PAS-like_dom_sf"/>
</dbReference>